<comment type="similarity">
    <text evidence="1 5">Belongs to the NAD(P)-dependent epimerase/dehydratase family. Fucose synthase subfamily.</text>
</comment>
<dbReference type="GO" id="GO:0042351">
    <property type="term" value="P:'de novo' GDP-L-fucose biosynthetic process"/>
    <property type="evidence" value="ECO:0007669"/>
    <property type="project" value="UniProtKB-UniRule"/>
</dbReference>
<protein>
    <recommendedName>
        <fullName evidence="5">GDP-L-fucose synthase</fullName>
        <ecNumber evidence="5">1.1.1.271</ecNumber>
    </recommendedName>
    <alternativeName>
        <fullName evidence="5">GDP-4-keto-6-deoxy-D-mannose-3,5-epimerase-4-reductase</fullName>
    </alternativeName>
</protein>
<keyword evidence="5" id="KW-0511">Multifunctional enzyme</keyword>
<dbReference type="InterPro" id="IPR028614">
    <property type="entry name" value="GDP_fucose/colitose_synth"/>
</dbReference>
<feature type="binding site" evidence="5">
    <location>
        <position position="141"/>
    </location>
    <ligand>
        <name>NADP(+)</name>
        <dbReference type="ChEBI" id="CHEBI:58349"/>
    </ligand>
</feature>
<feature type="domain" description="NAD-dependent epimerase/dehydratase" evidence="6">
    <location>
        <begin position="7"/>
        <end position="262"/>
    </location>
</feature>
<feature type="site" description="Important for catalytic activity" evidence="5">
    <location>
        <position position="108"/>
    </location>
</feature>
<organism evidence="7">
    <name type="scientific">Campylobacter jejuni</name>
    <dbReference type="NCBI Taxonomy" id="197"/>
    <lineage>
        <taxon>Bacteria</taxon>
        <taxon>Pseudomonadati</taxon>
        <taxon>Campylobacterota</taxon>
        <taxon>Epsilonproteobacteria</taxon>
        <taxon>Campylobacterales</taxon>
        <taxon>Campylobacteraceae</taxon>
        <taxon>Campylobacter</taxon>
    </lineage>
</organism>
<dbReference type="InterPro" id="IPR001509">
    <property type="entry name" value="Epimerase_deHydtase"/>
</dbReference>
<dbReference type="PANTHER" id="PTHR43238:SF1">
    <property type="entry name" value="GDP-L-FUCOSE SYNTHASE"/>
    <property type="match status" value="1"/>
</dbReference>
<comment type="pathway">
    <text evidence="5">Nucleotide-sugar biosynthesis; GDP-L-fucose biosynthesis via de novo pathway; GDP-L-fucose from GDP-alpha-D-mannose: step 2/2.</text>
</comment>
<comment type="catalytic activity">
    <reaction evidence="5">
        <text>GDP-beta-L-fucose + NADP(+) = GDP-4-dehydro-alpha-D-rhamnose + NADPH + H(+)</text>
        <dbReference type="Rhea" id="RHEA:18885"/>
        <dbReference type="ChEBI" id="CHEBI:15378"/>
        <dbReference type="ChEBI" id="CHEBI:57273"/>
        <dbReference type="ChEBI" id="CHEBI:57783"/>
        <dbReference type="ChEBI" id="CHEBI:57964"/>
        <dbReference type="ChEBI" id="CHEBI:58349"/>
        <dbReference type="EC" id="1.1.1.271"/>
    </reaction>
</comment>
<dbReference type="HAMAP" id="MF_00956">
    <property type="entry name" value="GDP_fucose_synth"/>
    <property type="match status" value="1"/>
</dbReference>
<evidence type="ECO:0000313" key="7">
    <source>
        <dbReference type="EMBL" id="EAM0559278.1"/>
    </source>
</evidence>
<comment type="function">
    <text evidence="5">Catalyzes the two-step NADP-dependent conversion of GDP-4-dehydro-6-deoxy-D-mannose to GDP-fucose, involving an epimerase and a reductase reaction.</text>
</comment>
<gene>
    <name evidence="5" type="primary">fcl</name>
    <name evidence="7" type="ORF">D3O79_04595</name>
</gene>
<evidence type="ECO:0000256" key="2">
    <source>
        <dbReference type="ARBA" id="ARBA00022857"/>
    </source>
</evidence>
<feature type="binding site" evidence="5">
    <location>
        <position position="310"/>
    </location>
    <ligand>
        <name>substrate</name>
    </ligand>
</feature>
<sequence>MQQNSKIYIAGHSGLVGSAILNELKQQGYKNLVFKTHFELDLTNQKAVADFFEREKPEYVILAAAKAGGILANNTYRADFIYQNLMIECNVIHNAYLHKVKKLLFIASTTVYPKNATLPTSEDQMLSGDLEYTNKPYAIAKISGLMLCESYNLQYNTNFIAITPTNLYGNNDKFDLEKSHVLPGILRKMHLAKLLNEKRYEDLLNDLKFDSIEEAKNYLKKFGIDEDNVEIWGSGKPTREFLHSQDLANACLFIMNNIDFKDLKGDNTEIINTHLNIGPHKNITIKELAELIKNIVGFKGKLVFNLNRPDGAMQKFTDCSKIHSLGWKHKIDLEKGIQMMYEWYKNNQETQNNNNSSIRWGGGGLNFEYFIFSNIQSFYTNNIYDFANSTKRVCNA</sequence>
<dbReference type="InterPro" id="IPR036291">
    <property type="entry name" value="NAD(P)-bd_dom_sf"/>
</dbReference>
<dbReference type="PANTHER" id="PTHR43238">
    <property type="entry name" value="GDP-L-FUCOSE SYNTHASE"/>
    <property type="match status" value="1"/>
</dbReference>
<dbReference type="UniPathway" id="UPA00128">
    <property type="reaction ID" value="UER00191"/>
</dbReference>
<reference evidence="7" key="1">
    <citation type="submission" date="2018-09" db="EMBL/GenBank/DDBJ databases">
        <authorList>
            <consortium name="NARMS: The National Antimicrobial Resistance Monitoring System"/>
        </authorList>
    </citation>
    <scope>NUCLEOTIDE SEQUENCE</scope>
    <source>
        <strain evidence="7">FSIS31800970</strain>
    </source>
</reference>
<feature type="binding site" evidence="5">
    <location>
        <position position="188"/>
    </location>
    <ligand>
        <name>substrate</name>
    </ligand>
</feature>
<evidence type="ECO:0000256" key="3">
    <source>
        <dbReference type="ARBA" id="ARBA00023002"/>
    </source>
</evidence>
<feature type="active site" description="Proton donor/acceptor" evidence="5">
    <location>
        <position position="137"/>
    </location>
</feature>
<dbReference type="Gene3D" id="3.40.50.720">
    <property type="entry name" value="NAD(P)-binding Rossmann-like Domain"/>
    <property type="match status" value="1"/>
</dbReference>
<feature type="binding site" evidence="5">
    <location>
        <position position="239"/>
    </location>
    <ligand>
        <name>substrate</name>
    </ligand>
</feature>
<feature type="binding site" evidence="5">
    <location>
        <begin position="11"/>
        <end position="17"/>
    </location>
    <ligand>
        <name>NADP(+)</name>
        <dbReference type="ChEBI" id="CHEBI:58349"/>
    </ligand>
</feature>
<comment type="caution">
    <text evidence="5">Lacks conserved residue(s) required for the propagation of feature annotation.</text>
</comment>
<dbReference type="EMBL" id="AACTMD010000006">
    <property type="protein sequence ID" value="EAM0559278.1"/>
    <property type="molecule type" value="Genomic_DNA"/>
</dbReference>
<keyword evidence="3 5" id="KW-0560">Oxidoreductase</keyword>
<dbReference type="EC" id="1.1.1.271" evidence="5"/>
<feature type="binding site" evidence="5">
    <location>
        <begin position="106"/>
        <end position="109"/>
    </location>
    <ligand>
        <name>NADP(+)</name>
        <dbReference type="ChEBI" id="CHEBI:58349"/>
    </ligand>
</feature>
<name>A0A5T2CUK6_CAMJU</name>
<dbReference type="Pfam" id="PF01370">
    <property type="entry name" value="Epimerase"/>
    <property type="match status" value="1"/>
</dbReference>
<dbReference type="AlphaFoldDB" id="A0A5T2CUK6"/>
<dbReference type="Gene3D" id="3.90.25.10">
    <property type="entry name" value="UDP-galactose 4-epimerase, domain 1"/>
    <property type="match status" value="1"/>
</dbReference>
<dbReference type="GO" id="GO:0050577">
    <property type="term" value="F:GDP-L-fucose synthase activity"/>
    <property type="evidence" value="ECO:0007669"/>
    <property type="project" value="UniProtKB-UniRule"/>
</dbReference>
<proteinExistence type="inferred from homology"/>
<feature type="binding site" evidence="5">
    <location>
        <position position="232"/>
    </location>
    <ligand>
        <name>substrate</name>
    </ligand>
</feature>
<accession>A0A5T2CUK6</accession>
<keyword evidence="4 5" id="KW-0413">Isomerase</keyword>
<evidence type="ECO:0000256" key="4">
    <source>
        <dbReference type="ARBA" id="ARBA00023235"/>
    </source>
</evidence>
<evidence type="ECO:0000256" key="1">
    <source>
        <dbReference type="ARBA" id="ARBA00005959"/>
    </source>
</evidence>
<feature type="binding site" evidence="5">
    <location>
        <position position="180"/>
    </location>
    <ligand>
        <name>NADP(+)</name>
        <dbReference type="ChEBI" id="CHEBI:58349"/>
    </ligand>
</feature>
<evidence type="ECO:0000256" key="5">
    <source>
        <dbReference type="HAMAP-Rule" id="MF_00956"/>
    </source>
</evidence>
<comment type="caution">
    <text evidence="7">The sequence shown here is derived from an EMBL/GenBank/DDBJ whole genome shotgun (WGS) entry which is preliminary data.</text>
</comment>
<dbReference type="CDD" id="cd05239">
    <property type="entry name" value="GDP_FS_SDR_e"/>
    <property type="match status" value="1"/>
</dbReference>
<dbReference type="GO" id="GO:0070401">
    <property type="term" value="F:NADP+ binding"/>
    <property type="evidence" value="ECO:0007669"/>
    <property type="project" value="UniProtKB-UniRule"/>
</dbReference>
<dbReference type="GO" id="GO:0016853">
    <property type="term" value="F:isomerase activity"/>
    <property type="evidence" value="ECO:0007669"/>
    <property type="project" value="UniProtKB-KW"/>
</dbReference>
<dbReference type="SUPFAM" id="SSF51735">
    <property type="entry name" value="NAD(P)-binding Rossmann-fold domains"/>
    <property type="match status" value="1"/>
</dbReference>
<evidence type="ECO:0000259" key="6">
    <source>
        <dbReference type="Pfam" id="PF01370"/>
    </source>
</evidence>
<keyword evidence="2 5" id="KW-0521">NADP</keyword>
<feature type="binding site" evidence="5">
    <location>
        <begin position="164"/>
        <end position="167"/>
    </location>
    <ligand>
        <name>NADP(+)</name>
        <dbReference type="ChEBI" id="CHEBI:58349"/>
    </ligand>
</feature>